<proteinExistence type="predicted"/>
<evidence type="ECO:0000313" key="1">
    <source>
        <dbReference type="EMBL" id="KAF2468960.1"/>
    </source>
</evidence>
<keyword evidence="2" id="KW-1185">Reference proteome</keyword>
<dbReference type="EMBL" id="MU003514">
    <property type="protein sequence ID" value="KAF2468960.1"/>
    <property type="molecule type" value="Genomic_DNA"/>
</dbReference>
<gene>
    <name evidence="1" type="ORF">BDR25DRAFT_344152</name>
</gene>
<accession>A0ACB6QQ02</accession>
<evidence type="ECO:0000313" key="2">
    <source>
        <dbReference type="Proteomes" id="UP000799755"/>
    </source>
</evidence>
<comment type="caution">
    <text evidence="1">The sequence shown here is derived from an EMBL/GenBank/DDBJ whole genome shotgun (WGS) entry which is preliminary data.</text>
</comment>
<name>A0ACB6QQ02_9PLEO</name>
<organism evidence="1 2">
    <name type="scientific">Lindgomyces ingoldianus</name>
    <dbReference type="NCBI Taxonomy" id="673940"/>
    <lineage>
        <taxon>Eukaryota</taxon>
        <taxon>Fungi</taxon>
        <taxon>Dikarya</taxon>
        <taxon>Ascomycota</taxon>
        <taxon>Pezizomycotina</taxon>
        <taxon>Dothideomycetes</taxon>
        <taxon>Pleosporomycetidae</taxon>
        <taxon>Pleosporales</taxon>
        <taxon>Lindgomycetaceae</taxon>
        <taxon>Lindgomyces</taxon>
    </lineage>
</organism>
<sequence>MSGFEIAGVVLGSIPLVISALEHYAEGVSTMKSMQKYGEVFEYLHASFVTSLAIYRNTCEELLSPLALPDSQLYDLLEKIEEHSWEDATLDASLRGRLGPNYLPFKSSLRQIHKKIKLFGHKLRLDSDLRPSWVSQEGVVDTRARDQFFKNPLNRIKGGLNSEKYKELLSSIHEDISRIEALASGAIALEPLRLERKRKANAAYWKRFHRHAQRLYDTFSAKWSTQCVCHCRHQANLRLEMRKEADMNQPSTFKFLFSFDTSTVGPASPWNWRAVEIEPSDNVNPTTTQNPSLPPQIVIQASSKVQNSWNRCLSAAPRIKDLCEALKGQKQNANCIGVLNDSAVKHHIHSVTLPSPKSTTGKHTTIRDFLESRIGRGFGIKEKCTLALTLASAVLQLHNTPWLAENWSMKDIHIMNNAQPSLLTDQPYICKNFASTTPLPQTQHKRSRVVKNSVVFALGIALLEISYGKPLSAFETQDDLDDHENRNPLTEYFVADRLAEKIHVRELRNYADATRRCVHCIFDSSVYSLEDDDFRERFYQGVIVPLQQDYDYVTR</sequence>
<reference evidence="1" key="1">
    <citation type="journal article" date="2020" name="Stud. Mycol.">
        <title>101 Dothideomycetes genomes: a test case for predicting lifestyles and emergence of pathogens.</title>
        <authorList>
            <person name="Haridas S."/>
            <person name="Albert R."/>
            <person name="Binder M."/>
            <person name="Bloem J."/>
            <person name="Labutti K."/>
            <person name="Salamov A."/>
            <person name="Andreopoulos B."/>
            <person name="Baker S."/>
            <person name="Barry K."/>
            <person name="Bills G."/>
            <person name="Bluhm B."/>
            <person name="Cannon C."/>
            <person name="Castanera R."/>
            <person name="Culley D."/>
            <person name="Daum C."/>
            <person name="Ezra D."/>
            <person name="Gonzalez J."/>
            <person name="Henrissat B."/>
            <person name="Kuo A."/>
            <person name="Liang C."/>
            <person name="Lipzen A."/>
            <person name="Lutzoni F."/>
            <person name="Magnuson J."/>
            <person name="Mondo S."/>
            <person name="Nolan M."/>
            <person name="Ohm R."/>
            <person name="Pangilinan J."/>
            <person name="Park H.-J."/>
            <person name="Ramirez L."/>
            <person name="Alfaro M."/>
            <person name="Sun H."/>
            <person name="Tritt A."/>
            <person name="Yoshinaga Y."/>
            <person name="Zwiers L.-H."/>
            <person name="Turgeon B."/>
            <person name="Goodwin S."/>
            <person name="Spatafora J."/>
            <person name="Crous P."/>
            <person name="Grigoriev I."/>
        </authorList>
    </citation>
    <scope>NUCLEOTIDE SEQUENCE</scope>
    <source>
        <strain evidence="1">ATCC 200398</strain>
    </source>
</reference>
<protein>
    <submittedName>
        <fullName evidence="1">Uncharacterized protein</fullName>
    </submittedName>
</protein>
<dbReference type="Proteomes" id="UP000799755">
    <property type="component" value="Unassembled WGS sequence"/>
</dbReference>